<comment type="caution">
    <text evidence="2">The sequence shown here is derived from an EMBL/GenBank/DDBJ whole genome shotgun (WGS) entry which is preliminary data.</text>
</comment>
<dbReference type="Pfam" id="PF01526">
    <property type="entry name" value="DDE_Tnp_Tn3"/>
    <property type="match status" value="1"/>
</dbReference>
<gene>
    <name evidence="2" type="ORF">KB213_11755</name>
</gene>
<dbReference type="InterPro" id="IPR002513">
    <property type="entry name" value="Tn3_Tnp_DDE_dom"/>
</dbReference>
<name>A0ABS5E9Y6_9PROT</name>
<dbReference type="Proteomes" id="UP000677812">
    <property type="component" value="Unassembled WGS sequence"/>
</dbReference>
<evidence type="ECO:0000313" key="3">
    <source>
        <dbReference type="Proteomes" id="UP000677812"/>
    </source>
</evidence>
<evidence type="ECO:0000259" key="1">
    <source>
        <dbReference type="Pfam" id="PF01526"/>
    </source>
</evidence>
<reference evidence="2 3" key="1">
    <citation type="submission" date="2021-04" db="EMBL/GenBank/DDBJ databases">
        <title>The complete genome sequence of Neokomagataea sp. TBRC 2177.</title>
        <authorList>
            <person name="Charoenyingcharoen P."/>
            <person name="Yukphan P."/>
        </authorList>
    </citation>
    <scope>NUCLEOTIDE SEQUENCE [LARGE SCALE GENOMIC DNA]</scope>
    <source>
        <strain evidence="2 3">TBRC 2177</strain>
    </source>
</reference>
<proteinExistence type="predicted"/>
<protein>
    <submittedName>
        <fullName evidence="2">Tn3 family transposase</fullName>
    </submittedName>
</protein>
<dbReference type="EMBL" id="JAGRQH010000016">
    <property type="protein sequence ID" value="MBR0560722.1"/>
    <property type="molecule type" value="Genomic_DNA"/>
</dbReference>
<organism evidence="2 3">
    <name type="scientific">Neokomagataea anthophila</name>
    <dbReference type="NCBI Taxonomy" id="2826925"/>
    <lineage>
        <taxon>Bacteria</taxon>
        <taxon>Pseudomonadati</taxon>
        <taxon>Pseudomonadota</taxon>
        <taxon>Alphaproteobacteria</taxon>
        <taxon>Acetobacterales</taxon>
        <taxon>Acetobacteraceae</taxon>
        <taxon>Neokomagataea</taxon>
    </lineage>
</organism>
<feature type="domain" description="Tn3 transposase DDE" evidence="1">
    <location>
        <begin position="11"/>
        <end position="60"/>
    </location>
</feature>
<evidence type="ECO:0000313" key="2">
    <source>
        <dbReference type="EMBL" id="MBR0560722.1"/>
    </source>
</evidence>
<accession>A0ABS5E9Y6</accession>
<sequence>MLRVSFRPSRNRPLFGLFWLLGYQLSPRLADIGDARFWRIDKTADYALLNGLARNRINLDWTCAGFVPVN</sequence>
<keyword evidence="3" id="KW-1185">Reference proteome</keyword>